<dbReference type="GO" id="GO:0008218">
    <property type="term" value="P:bioluminescence"/>
    <property type="evidence" value="ECO:0007669"/>
    <property type="project" value="UniProtKB-KW"/>
</dbReference>
<keyword evidence="4" id="KW-0599">Photoprotein</keyword>
<proteinExistence type="inferred from homology"/>
<dbReference type="Gene3D" id="2.40.155.10">
    <property type="entry name" value="Green fluorescent protein"/>
    <property type="match status" value="2"/>
</dbReference>
<keyword evidence="6" id="KW-1185">Reference proteome</keyword>
<comment type="caution">
    <text evidence="5">The sequence shown here is derived from an EMBL/GenBank/DDBJ whole genome shotgun (WGS) entry which is preliminary data.</text>
</comment>
<name>A0AAU9W7S2_9CNID</name>
<dbReference type="EMBL" id="CALNXJ010000009">
    <property type="protein sequence ID" value="CAH3104998.1"/>
    <property type="molecule type" value="Genomic_DNA"/>
</dbReference>
<organism evidence="5 6">
    <name type="scientific">Pocillopora meandrina</name>
    <dbReference type="NCBI Taxonomy" id="46732"/>
    <lineage>
        <taxon>Eukaryota</taxon>
        <taxon>Metazoa</taxon>
        <taxon>Cnidaria</taxon>
        <taxon>Anthozoa</taxon>
        <taxon>Hexacorallia</taxon>
        <taxon>Scleractinia</taxon>
        <taxon>Astrocoeniina</taxon>
        <taxon>Pocilloporidae</taxon>
        <taxon>Pocillopora</taxon>
    </lineage>
</organism>
<protein>
    <recommendedName>
        <fullName evidence="7">Fluorescent protein</fullName>
    </recommendedName>
</protein>
<dbReference type="InterPro" id="IPR011584">
    <property type="entry name" value="GFP-related"/>
</dbReference>
<feature type="non-terminal residue" evidence="5">
    <location>
        <position position="1"/>
    </location>
</feature>
<evidence type="ECO:0000256" key="2">
    <source>
        <dbReference type="ARBA" id="ARBA00022991"/>
    </source>
</evidence>
<comment type="similarity">
    <text evidence="1">Belongs to the GFP family.</text>
</comment>
<dbReference type="SUPFAM" id="SSF54511">
    <property type="entry name" value="GFP-like"/>
    <property type="match status" value="2"/>
</dbReference>
<evidence type="ECO:0000313" key="5">
    <source>
        <dbReference type="EMBL" id="CAH3104998.1"/>
    </source>
</evidence>
<evidence type="ECO:0000256" key="3">
    <source>
        <dbReference type="ARBA" id="ARBA00023223"/>
    </source>
</evidence>
<dbReference type="InterPro" id="IPR009017">
    <property type="entry name" value="GFP"/>
</dbReference>
<keyword evidence="3" id="KW-0455">Luminescence</keyword>
<keyword evidence="2" id="KW-0157">Chromophore</keyword>
<evidence type="ECO:0000313" key="6">
    <source>
        <dbReference type="Proteomes" id="UP001159428"/>
    </source>
</evidence>
<evidence type="ECO:0000256" key="1">
    <source>
        <dbReference type="ARBA" id="ARBA00008949"/>
    </source>
</evidence>
<evidence type="ECO:0000256" key="4">
    <source>
        <dbReference type="ARBA" id="ARBA00023262"/>
    </source>
</evidence>
<reference evidence="5 6" key="1">
    <citation type="submission" date="2022-05" db="EMBL/GenBank/DDBJ databases">
        <authorList>
            <consortium name="Genoscope - CEA"/>
            <person name="William W."/>
        </authorList>
    </citation>
    <scope>NUCLEOTIDE SEQUENCE [LARGE SCALE GENOMIC DNA]</scope>
</reference>
<gene>
    <name evidence="5" type="ORF">PMEA_00034986</name>
</gene>
<accession>A0AAU9W7S2</accession>
<dbReference type="Gene3D" id="3.30.1300.40">
    <property type="match status" value="2"/>
</dbReference>
<dbReference type="Proteomes" id="UP001159428">
    <property type="component" value="Unassembled WGS sequence"/>
</dbReference>
<sequence>FLSFLLIQVILKDMNLKFEMKGSVNGHYFEIEGEGKGKPYEGVQKSTFWVTKGGPLPFSFDILSTVFKYGNRCFTKYPADMPDYFKQAFPAGMSFERTFTYEDGGVATASGHICLEGNWFKHISMFHGVNFPANGPIMQKRTIGWDPSFQKMTVSNNILRGDVTMFLQLKGGGYHSCQFHTSYKTKEPVTLPQNHVVEHHIVRTDIEDKKVLLEETAVAHVNPLHSLKGLPHYMNLKFEMKGSVNGHYFEIEGEGKGKPYEGVQKSTFWVTKGGPLPFSFDILSTVFKYGNRCFTKYPADMPDYFKQAFPAGMSFERTFTYEDGGVATASGHICLEGNWFKHISMFHGVNFPANGPIMQKRTIGWDPSFEKMTVSNNILRGDVTMFLQLKGGGYHSCQFHTSYKTKEPVTLPQNHVVEHHIVRTDIEDKKVLLEETAVAHVNPL</sequence>
<evidence type="ECO:0008006" key="7">
    <source>
        <dbReference type="Google" id="ProtNLM"/>
    </source>
</evidence>
<dbReference type="AlphaFoldDB" id="A0AAU9W7S2"/>
<dbReference type="Pfam" id="PF01353">
    <property type="entry name" value="GFP"/>
    <property type="match status" value="2"/>
</dbReference>